<dbReference type="AlphaFoldDB" id="A0A1Y3UER8"/>
<protein>
    <recommendedName>
        <fullName evidence="3">histidine kinase</fullName>
        <ecNumber evidence="3">2.7.13.3</ecNumber>
    </recommendedName>
</protein>
<evidence type="ECO:0000256" key="6">
    <source>
        <dbReference type="ARBA" id="ARBA00022777"/>
    </source>
</evidence>
<dbReference type="CDD" id="cd00075">
    <property type="entry name" value="HATPase"/>
    <property type="match status" value="1"/>
</dbReference>
<dbReference type="InterPro" id="IPR005467">
    <property type="entry name" value="His_kinase_dom"/>
</dbReference>
<keyword evidence="8" id="KW-1133">Transmembrane helix</keyword>
<dbReference type="Gene3D" id="1.10.287.130">
    <property type="match status" value="1"/>
</dbReference>
<comment type="catalytic activity">
    <reaction evidence="1">
        <text>ATP + protein L-histidine = ADP + protein N-phospho-L-histidine.</text>
        <dbReference type="EC" id="2.7.13.3"/>
    </reaction>
</comment>
<dbReference type="InterPro" id="IPR003661">
    <property type="entry name" value="HisK_dim/P_dom"/>
</dbReference>
<feature type="transmembrane region" description="Helical" evidence="8">
    <location>
        <begin position="113"/>
        <end position="132"/>
    </location>
</feature>
<dbReference type="PRINTS" id="PR00344">
    <property type="entry name" value="BCTRLSENSOR"/>
</dbReference>
<evidence type="ECO:0000256" key="7">
    <source>
        <dbReference type="ARBA" id="ARBA00023012"/>
    </source>
</evidence>
<evidence type="ECO:0000256" key="2">
    <source>
        <dbReference type="ARBA" id="ARBA00004370"/>
    </source>
</evidence>
<dbReference type="EC" id="2.7.13.3" evidence="3"/>
<dbReference type="SUPFAM" id="SSF158472">
    <property type="entry name" value="HAMP domain-like"/>
    <property type="match status" value="1"/>
</dbReference>
<keyword evidence="7" id="KW-0902">Two-component regulatory system</keyword>
<dbReference type="CDD" id="cd06225">
    <property type="entry name" value="HAMP"/>
    <property type="match status" value="1"/>
</dbReference>
<organism evidence="11 12">
    <name type="scientific">Anaerotignum lactatifermentans</name>
    <dbReference type="NCBI Taxonomy" id="160404"/>
    <lineage>
        <taxon>Bacteria</taxon>
        <taxon>Bacillati</taxon>
        <taxon>Bacillota</taxon>
        <taxon>Clostridia</taxon>
        <taxon>Lachnospirales</taxon>
        <taxon>Anaerotignaceae</taxon>
        <taxon>Anaerotignum</taxon>
    </lineage>
</organism>
<evidence type="ECO:0000313" key="11">
    <source>
        <dbReference type="EMBL" id="OUN45587.1"/>
    </source>
</evidence>
<dbReference type="InterPro" id="IPR003594">
    <property type="entry name" value="HATPase_dom"/>
</dbReference>
<feature type="domain" description="Histidine kinase" evidence="9">
    <location>
        <begin position="194"/>
        <end position="404"/>
    </location>
</feature>
<keyword evidence="6" id="KW-0418">Kinase</keyword>
<proteinExistence type="predicted"/>
<sequence>MNGEKDTVIQNIGKNKGISLRLRITLLVSLLLLVLNGVLVGYSVYSGGQYFTQATAALKVEMSAIKPSAEGTEAQTIQSWQEVPLEMQAVSTEPAAVAISTLQEANTGFRQEILLAFLFVDIVGILLTYFVAGRALRPLTKLSAKMTQMDENNWNCVMTEPDTHDEIGQVSESFRHLMERLQESFQAQKHFAANAAHELKTPLAVMKSAIQVFHLEEKPSAEEYEETLQLCLETTEQLSQMVEELLVISNPKEEAKEEISLKKMTEEIFQKYAAQIQEKDLVVWQQIQQDTWYTHPVLMRFLLENLLSNAVKYNQQGGSIRLTAEIKENQLHLEVADTGIGISPEHLPHIFTCFYRADPSRNKEIAGNGLGLSIVKTAVEKMQGEITVESQEGKGTCSHVTLPA</sequence>
<dbReference type="InterPro" id="IPR050736">
    <property type="entry name" value="Sensor_HK_Regulatory"/>
</dbReference>
<dbReference type="Proteomes" id="UP000195455">
    <property type="component" value="Unassembled WGS sequence"/>
</dbReference>
<evidence type="ECO:0000256" key="4">
    <source>
        <dbReference type="ARBA" id="ARBA00022553"/>
    </source>
</evidence>
<comment type="subcellular location">
    <subcellularLocation>
        <location evidence="2">Membrane</location>
    </subcellularLocation>
</comment>
<evidence type="ECO:0000313" key="12">
    <source>
        <dbReference type="Proteomes" id="UP000195455"/>
    </source>
</evidence>
<evidence type="ECO:0000259" key="9">
    <source>
        <dbReference type="PROSITE" id="PS50109"/>
    </source>
</evidence>
<dbReference type="PROSITE" id="PS50885">
    <property type="entry name" value="HAMP"/>
    <property type="match status" value="1"/>
</dbReference>
<dbReference type="Pfam" id="PF00672">
    <property type="entry name" value="HAMP"/>
    <property type="match status" value="1"/>
</dbReference>
<keyword evidence="4" id="KW-0597">Phosphoprotein</keyword>
<keyword evidence="5" id="KW-0808">Transferase</keyword>
<keyword evidence="8" id="KW-0812">Transmembrane</keyword>
<dbReference type="SUPFAM" id="SSF47384">
    <property type="entry name" value="Homodimeric domain of signal transducing histidine kinase"/>
    <property type="match status" value="1"/>
</dbReference>
<dbReference type="InterPro" id="IPR036097">
    <property type="entry name" value="HisK_dim/P_sf"/>
</dbReference>
<dbReference type="PANTHER" id="PTHR43711">
    <property type="entry name" value="TWO-COMPONENT HISTIDINE KINASE"/>
    <property type="match status" value="1"/>
</dbReference>
<dbReference type="SMART" id="SM00304">
    <property type="entry name" value="HAMP"/>
    <property type="match status" value="1"/>
</dbReference>
<name>A0A1Y3UER8_9FIRM</name>
<dbReference type="CDD" id="cd00082">
    <property type="entry name" value="HisKA"/>
    <property type="match status" value="1"/>
</dbReference>
<dbReference type="Pfam" id="PF02518">
    <property type="entry name" value="HATPase_c"/>
    <property type="match status" value="1"/>
</dbReference>
<evidence type="ECO:0000259" key="10">
    <source>
        <dbReference type="PROSITE" id="PS50885"/>
    </source>
</evidence>
<gene>
    <name evidence="11" type="ORF">B5G26_00735</name>
</gene>
<dbReference type="PROSITE" id="PS50109">
    <property type="entry name" value="HIS_KIN"/>
    <property type="match status" value="1"/>
</dbReference>
<dbReference type="InterPro" id="IPR036890">
    <property type="entry name" value="HATPase_C_sf"/>
</dbReference>
<dbReference type="PANTHER" id="PTHR43711:SF1">
    <property type="entry name" value="HISTIDINE KINASE 1"/>
    <property type="match status" value="1"/>
</dbReference>
<dbReference type="GO" id="GO:0000155">
    <property type="term" value="F:phosphorelay sensor kinase activity"/>
    <property type="evidence" value="ECO:0007669"/>
    <property type="project" value="InterPro"/>
</dbReference>
<dbReference type="RefSeq" id="WP_087988346.1">
    <property type="nucleotide sequence ID" value="NZ_JBKYBB010000001.1"/>
</dbReference>
<accession>A0A1Y3UER8</accession>
<dbReference type="Gene3D" id="3.30.565.10">
    <property type="entry name" value="Histidine kinase-like ATPase, C-terminal domain"/>
    <property type="match status" value="1"/>
</dbReference>
<feature type="domain" description="HAMP" evidence="10">
    <location>
        <begin position="133"/>
        <end position="186"/>
    </location>
</feature>
<dbReference type="InterPro" id="IPR003660">
    <property type="entry name" value="HAMP_dom"/>
</dbReference>
<dbReference type="SUPFAM" id="SSF55874">
    <property type="entry name" value="ATPase domain of HSP90 chaperone/DNA topoisomerase II/histidine kinase"/>
    <property type="match status" value="1"/>
</dbReference>
<keyword evidence="8" id="KW-0472">Membrane</keyword>
<evidence type="ECO:0000256" key="8">
    <source>
        <dbReference type="SAM" id="Phobius"/>
    </source>
</evidence>
<dbReference type="Pfam" id="PF00512">
    <property type="entry name" value="HisKA"/>
    <property type="match status" value="1"/>
</dbReference>
<dbReference type="EMBL" id="NFHM01000001">
    <property type="protein sequence ID" value="OUN45587.1"/>
    <property type="molecule type" value="Genomic_DNA"/>
</dbReference>
<dbReference type="SMART" id="SM00388">
    <property type="entry name" value="HisKA"/>
    <property type="match status" value="1"/>
</dbReference>
<evidence type="ECO:0000256" key="5">
    <source>
        <dbReference type="ARBA" id="ARBA00022679"/>
    </source>
</evidence>
<dbReference type="InterPro" id="IPR004358">
    <property type="entry name" value="Sig_transdc_His_kin-like_C"/>
</dbReference>
<dbReference type="Gene3D" id="6.10.340.10">
    <property type="match status" value="1"/>
</dbReference>
<evidence type="ECO:0000256" key="1">
    <source>
        <dbReference type="ARBA" id="ARBA00000085"/>
    </source>
</evidence>
<dbReference type="FunFam" id="3.30.565.10:FF:000006">
    <property type="entry name" value="Sensor histidine kinase WalK"/>
    <property type="match status" value="1"/>
</dbReference>
<dbReference type="SMART" id="SM00387">
    <property type="entry name" value="HATPase_c"/>
    <property type="match status" value="1"/>
</dbReference>
<comment type="caution">
    <text evidence="11">The sequence shown here is derived from an EMBL/GenBank/DDBJ whole genome shotgun (WGS) entry which is preliminary data.</text>
</comment>
<reference evidence="12" key="1">
    <citation type="submission" date="2017-04" db="EMBL/GenBank/DDBJ databases">
        <title>Function of individual gut microbiota members based on whole genome sequencing of pure cultures obtained from chicken caecum.</title>
        <authorList>
            <person name="Medvecky M."/>
            <person name="Cejkova D."/>
            <person name="Polansky O."/>
            <person name="Karasova D."/>
            <person name="Kubasova T."/>
            <person name="Cizek A."/>
            <person name="Rychlik I."/>
        </authorList>
    </citation>
    <scope>NUCLEOTIDE SEQUENCE [LARGE SCALE GENOMIC DNA]</scope>
    <source>
        <strain evidence="12">An75</strain>
    </source>
</reference>
<dbReference type="GO" id="GO:0016020">
    <property type="term" value="C:membrane"/>
    <property type="evidence" value="ECO:0007669"/>
    <property type="project" value="UniProtKB-SubCell"/>
</dbReference>
<feature type="transmembrane region" description="Helical" evidence="8">
    <location>
        <begin position="24"/>
        <end position="45"/>
    </location>
</feature>
<evidence type="ECO:0000256" key="3">
    <source>
        <dbReference type="ARBA" id="ARBA00012438"/>
    </source>
</evidence>